<feature type="region of interest" description="Disordered" evidence="1">
    <location>
        <begin position="598"/>
        <end position="633"/>
    </location>
</feature>
<dbReference type="RefSeq" id="XP_070885106.1">
    <property type="nucleotide sequence ID" value="XM_071029407.1"/>
</dbReference>
<dbReference type="EMBL" id="JBFXLQ010000027">
    <property type="protein sequence ID" value="KAL2866127.1"/>
    <property type="molecule type" value="Genomic_DNA"/>
</dbReference>
<evidence type="ECO:0000313" key="2">
    <source>
        <dbReference type="EMBL" id="KAL2866127.1"/>
    </source>
</evidence>
<accession>A0ABR4LRW9</accession>
<evidence type="ECO:0000256" key="1">
    <source>
        <dbReference type="SAM" id="MobiDB-lite"/>
    </source>
</evidence>
<name>A0ABR4LRW9_9EURO</name>
<evidence type="ECO:0000313" key="3">
    <source>
        <dbReference type="Proteomes" id="UP001610432"/>
    </source>
</evidence>
<protein>
    <submittedName>
        <fullName evidence="2">Uncharacterized protein</fullName>
    </submittedName>
</protein>
<keyword evidence="3" id="KW-1185">Reference proteome</keyword>
<sequence length="776" mass="85526">MPIFSQGQTPLHILLHIRTMATLVFTTNAGPLQQVQIGPTDVISTLSAAYTAAGWLGGLDGVKYMISRYMGVLQPPSSNRLLSTRLATLFGPSITFNNSQVHILTSDCGPVRCEIPNSNEAFSGDRGTQLVGLTLCALAHECKGPTAVRLFVKFLAPAIFKDAGLLIDALHGQLTDDGLYERVLNEGATRGLPELFLKNIERLGLPIGDASWLSSRLRFKDTEIPLTEIHMIAGLLRWIARGDVEPYWTRSGRVARAASCLKAVGYSIGSIEVWDGMPPRPKPFGPRCVVLVLGGSEETDQLMAAAEEIGDCDTMVHHYTQSTVGSMLYHSIAPYYLIDPECLQEDFEYIRHSIATRMQVSFGLENHGRPLKEDIRARIEWKEEEEGPRRRVSATERSLASIYFPLLADHVGPCYSRIATRSVLAEVRNSRRQLAGTDASSSLTEGVARFRTTTLAIVLALVSPLADDQFWNIRHCISVDLADEDWLEEACGTINRTYASSIEYSEMVDLLAAVHVGVDIGDNVTVSEDNKKNFLSREIIGWRNGRYSVIPSLLLEMKPSPHAIRLACRDSFYANLRVQRDGSIRSAHNEAIYTDRDQFPQQQQQPHAVISSSSGPHDPWIGPASPKPPSKPLHLSIERAAEYEDARLCFVARADGNNIGEVSIKAVLKAVARGFEVAERSCNGRPHPNAAGTSECVWNLDVRHWLRDRYLKPLGSVDLPGYLAVRDDAQWALFVAGQMEYSHGCLVVRCLGCARDALLTSVARGNVDGVLLIGYV</sequence>
<comment type="caution">
    <text evidence="2">The sequence shown here is derived from an EMBL/GenBank/DDBJ whole genome shotgun (WGS) entry which is preliminary data.</text>
</comment>
<dbReference type="Proteomes" id="UP001610432">
    <property type="component" value="Unassembled WGS sequence"/>
</dbReference>
<reference evidence="2 3" key="1">
    <citation type="submission" date="2024-07" db="EMBL/GenBank/DDBJ databases">
        <title>Section-level genome sequencing and comparative genomics of Aspergillus sections Usti and Cavernicolus.</title>
        <authorList>
            <consortium name="Lawrence Berkeley National Laboratory"/>
            <person name="Nybo J.L."/>
            <person name="Vesth T.C."/>
            <person name="Theobald S."/>
            <person name="Frisvad J.C."/>
            <person name="Larsen T.O."/>
            <person name="Kjaerboelling I."/>
            <person name="Rothschild-Mancinelli K."/>
            <person name="Lyhne E.K."/>
            <person name="Kogle M.E."/>
            <person name="Barry K."/>
            <person name="Clum A."/>
            <person name="Na H."/>
            <person name="Ledsgaard L."/>
            <person name="Lin J."/>
            <person name="Lipzen A."/>
            <person name="Kuo A."/>
            <person name="Riley R."/>
            <person name="Mondo S."/>
            <person name="Labutti K."/>
            <person name="Haridas S."/>
            <person name="Pangalinan J."/>
            <person name="Salamov A.A."/>
            <person name="Simmons B.A."/>
            <person name="Magnuson J.K."/>
            <person name="Chen J."/>
            <person name="Drula E."/>
            <person name="Henrissat B."/>
            <person name="Wiebenga A."/>
            <person name="Lubbers R.J."/>
            <person name="Gomes A.C."/>
            <person name="Macurrencykelacurrency M.R."/>
            <person name="Stajich J."/>
            <person name="Grigoriev I.V."/>
            <person name="Mortensen U.H."/>
            <person name="De Vries R.P."/>
            <person name="Baker S.E."/>
            <person name="Andersen M.R."/>
        </authorList>
    </citation>
    <scope>NUCLEOTIDE SEQUENCE [LARGE SCALE GENOMIC DNA]</scope>
    <source>
        <strain evidence="2 3">CBS 449.75</strain>
    </source>
</reference>
<gene>
    <name evidence="2" type="ORF">BJX67DRAFT_356642</name>
</gene>
<dbReference type="GeneID" id="98144479"/>
<proteinExistence type="predicted"/>
<organism evidence="2 3">
    <name type="scientific">Aspergillus lucknowensis</name>
    <dbReference type="NCBI Taxonomy" id="176173"/>
    <lineage>
        <taxon>Eukaryota</taxon>
        <taxon>Fungi</taxon>
        <taxon>Dikarya</taxon>
        <taxon>Ascomycota</taxon>
        <taxon>Pezizomycotina</taxon>
        <taxon>Eurotiomycetes</taxon>
        <taxon>Eurotiomycetidae</taxon>
        <taxon>Eurotiales</taxon>
        <taxon>Aspergillaceae</taxon>
        <taxon>Aspergillus</taxon>
        <taxon>Aspergillus subgen. Nidulantes</taxon>
    </lineage>
</organism>